<dbReference type="Proteomes" id="UP000271031">
    <property type="component" value="Unassembled WGS sequence"/>
</dbReference>
<dbReference type="RefSeq" id="WP_122919087.1">
    <property type="nucleotide sequence ID" value="NZ_CM125436.1"/>
</dbReference>
<sequence length="116" mass="13764">MADLAKVNLNEFFGEKLASAKIYFERALDCKHTEFDDLYPYMNEQPQFFWYKRYVAWAELLTVVKLADQLGIDWTPQFSEAQAEFIRGKVLQGKVLDHWYPEGDNKQEEELSEMKE</sequence>
<dbReference type="EMBL" id="RHHQ01000012">
    <property type="protein sequence ID" value="RNB87389.1"/>
    <property type="molecule type" value="Genomic_DNA"/>
</dbReference>
<protein>
    <submittedName>
        <fullName evidence="1">Uncharacterized protein</fullName>
    </submittedName>
</protein>
<comment type="caution">
    <text evidence="1">The sequence shown here is derived from an EMBL/GenBank/DDBJ whole genome shotgun (WGS) entry which is preliminary data.</text>
</comment>
<gene>
    <name evidence="1" type="ORF">EDM56_17165</name>
</gene>
<evidence type="ECO:0000313" key="1">
    <source>
        <dbReference type="EMBL" id="RNB87389.1"/>
    </source>
</evidence>
<evidence type="ECO:0000313" key="2">
    <source>
        <dbReference type="Proteomes" id="UP000271031"/>
    </source>
</evidence>
<reference evidence="1 2" key="1">
    <citation type="submission" date="2018-10" db="EMBL/GenBank/DDBJ databases">
        <title>Phylogenomics of Brevibacillus.</title>
        <authorList>
            <person name="Dunlap C."/>
        </authorList>
    </citation>
    <scope>NUCLEOTIDE SEQUENCE [LARGE SCALE GENOMIC DNA]</scope>
    <source>
        <strain evidence="1 2">JCM 15716</strain>
    </source>
</reference>
<proteinExistence type="predicted"/>
<keyword evidence="2" id="KW-1185">Reference proteome</keyword>
<dbReference type="AlphaFoldDB" id="A0A3M8DIG7"/>
<accession>A0A3M8DIG7</accession>
<name>A0A3M8DIG7_9BACL</name>
<organism evidence="1 2">
    <name type="scientific">Brevibacillus fluminis</name>
    <dbReference type="NCBI Taxonomy" id="511487"/>
    <lineage>
        <taxon>Bacteria</taxon>
        <taxon>Bacillati</taxon>
        <taxon>Bacillota</taxon>
        <taxon>Bacilli</taxon>
        <taxon>Bacillales</taxon>
        <taxon>Paenibacillaceae</taxon>
        <taxon>Brevibacillus</taxon>
    </lineage>
</organism>
<dbReference type="OrthoDB" id="2381697at2"/>